<dbReference type="Proteomes" id="UP001056981">
    <property type="component" value="Chromosome"/>
</dbReference>
<sequence>MLKLDIAIVVRHPILPARDIKLIFDIKAAAEHSVNEVRVSASGKKCGNFRESYVRYDVVPEILKGNNHDIIIRDLNTYFKSKVKDRQKLESFLQSGGNVTYEVYLDKIHNENIFELSPRILDECADLGIPLCLSMLMASENIVSKNTDYKALDFITVSIEQPIPNNGVVYYAHEFSLTEDTYLENEIDMAISFYKRHIVDMCLSIKKEKVRCKITLCLKTYYHYAFELSSEICKICAELNIGVMVCF</sequence>
<proteinExistence type="predicted"/>
<gene>
    <name evidence="1" type="ORF">E4N86_04480</name>
</gene>
<evidence type="ECO:0000313" key="2">
    <source>
        <dbReference type="Proteomes" id="UP001056981"/>
    </source>
</evidence>
<dbReference type="AlphaFoldDB" id="A0A9Q9EWW8"/>
<dbReference type="EMBL" id="CP051635">
    <property type="protein sequence ID" value="UTD00001.1"/>
    <property type="molecule type" value="Genomic_DNA"/>
</dbReference>
<reference evidence="1" key="1">
    <citation type="submission" date="2020-04" db="EMBL/GenBank/DDBJ databases">
        <title>Comparative genomics of oral phylogroup-2 Treponema strains.</title>
        <authorList>
            <person name="Zeng H."/>
            <person name="Chan Y.K."/>
            <person name="Watt R.M."/>
        </authorList>
    </citation>
    <scope>NUCLEOTIDE SEQUENCE</scope>
    <source>
        <strain evidence="1">OMZ 905</strain>
    </source>
</reference>
<accession>A0A9Q9EWW8</accession>
<name>A0A9Q9EWW8_TREDN</name>
<organism evidence="1 2">
    <name type="scientific">Treponema denticola</name>
    <dbReference type="NCBI Taxonomy" id="158"/>
    <lineage>
        <taxon>Bacteria</taxon>
        <taxon>Pseudomonadati</taxon>
        <taxon>Spirochaetota</taxon>
        <taxon>Spirochaetia</taxon>
        <taxon>Spirochaetales</taxon>
        <taxon>Treponemataceae</taxon>
        <taxon>Treponema</taxon>
    </lineage>
</organism>
<dbReference type="RefSeq" id="WP_253700675.1">
    <property type="nucleotide sequence ID" value="NZ_CP051522.1"/>
</dbReference>
<protein>
    <submittedName>
        <fullName evidence="1">Uncharacterized protein</fullName>
    </submittedName>
</protein>
<evidence type="ECO:0000313" key="1">
    <source>
        <dbReference type="EMBL" id="UTD00001.1"/>
    </source>
</evidence>